<feature type="transmembrane region" description="Helical" evidence="1">
    <location>
        <begin position="240"/>
        <end position="259"/>
    </location>
</feature>
<feature type="transmembrane region" description="Helical" evidence="1">
    <location>
        <begin position="203"/>
        <end position="228"/>
    </location>
</feature>
<reference evidence="3" key="1">
    <citation type="journal article" date="2019" name="Int. J. Syst. Evol. Microbiol.">
        <title>The Global Catalogue of Microorganisms (GCM) 10K type strain sequencing project: providing services to taxonomists for standard genome sequencing and annotation.</title>
        <authorList>
            <consortium name="The Broad Institute Genomics Platform"/>
            <consortium name="The Broad Institute Genome Sequencing Center for Infectious Disease"/>
            <person name="Wu L."/>
            <person name="Ma J."/>
        </authorList>
    </citation>
    <scope>NUCLEOTIDE SEQUENCE [LARGE SCALE GENOMIC DNA]</scope>
    <source>
        <strain evidence="3">JCM 32148</strain>
    </source>
</reference>
<organism evidence="2 3">
    <name type="scientific">Micromonospora azadirachtae</name>
    <dbReference type="NCBI Taxonomy" id="1970735"/>
    <lineage>
        <taxon>Bacteria</taxon>
        <taxon>Bacillati</taxon>
        <taxon>Actinomycetota</taxon>
        <taxon>Actinomycetes</taxon>
        <taxon>Micromonosporales</taxon>
        <taxon>Micromonosporaceae</taxon>
        <taxon>Micromonospora</taxon>
    </lineage>
</organism>
<name>A0ABW2ZV12_9ACTN</name>
<dbReference type="InterPro" id="IPR010640">
    <property type="entry name" value="Low_temperature_requirement_A"/>
</dbReference>
<protein>
    <submittedName>
        <fullName evidence="2">Low temperature requirement protein A</fullName>
    </submittedName>
</protein>
<dbReference type="PANTHER" id="PTHR36840">
    <property type="entry name" value="BLL5714 PROTEIN"/>
    <property type="match status" value="1"/>
</dbReference>
<feature type="transmembrane region" description="Helical" evidence="1">
    <location>
        <begin position="404"/>
        <end position="423"/>
    </location>
</feature>
<keyword evidence="3" id="KW-1185">Reference proteome</keyword>
<feature type="transmembrane region" description="Helical" evidence="1">
    <location>
        <begin position="265"/>
        <end position="285"/>
    </location>
</feature>
<feature type="transmembrane region" description="Helical" evidence="1">
    <location>
        <begin position="149"/>
        <end position="167"/>
    </location>
</feature>
<accession>A0ABW2ZV12</accession>
<feature type="transmembrane region" description="Helical" evidence="1">
    <location>
        <begin position="117"/>
        <end position="137"/>
    </location>
</feature>
<comment type="caution">
    <text evidence="2">The sequence shown here is derived from an EMBL/GenBank/DDBJ whole genome shotgun (WGS) entry which is preliminary data.</text>
</comment>
<dbReference type="Pfam" id="PF06772">
    <property type="entry name" value="LtrA"/>
    <property type="match status" value="1"/>
</dbReference>
<sequence>MAGWGQCGQIAIRPIAGQIVADDGSVQGDRSQHTRSGFFRSSALVLTEETHRTTLFEIFFDLVFVFALTRVIAFMDDRLTPLRLGQGLLVLALLWVCWNNYTWLGNSARADIGRIRTGTTIAMGAVFVAALVIPNAWPPPGGSTNGPMTLVGAYIVLRVVHFVVYFSVAEESRRRALRIYLLVSVIAWIPLIVGALLGSTAQVVLWAVAIVIDYGGAFLSSTFGRWTLHSPGHFTERHSLVLIIALGESLISVNAGVGLQRVRGTVVLAALLGLVVTICLWRLYYENSAVAAAEALARAQAAPRDRLAVNAYSLVHFPLVIGVIYMALGIEQVLDQLTHGPAERGAEMELAWIDTGAMFGGTALYLGARLAFLKMTSGESSRRQIIAVGLAILLIPAARKLPALAALGLLAAFLLALVAHEWLSPEARNPSRVHRGGT</sequence>
<feature type="transmembrane region" description="Helical" evidence="1">
    <location>
        <begin position="179"/>
        <end position="197"/>
    </location>
</feature>
<proteinExistence type="predicted"/>
<dbReference type="Proteomes" id="UP001597053">
    <property type="component" value="Unassembled WGS sequence"/>
</dbReference>
<feature type="transmembrane region" description="Helical" evidence="1">
    <location>
        <begin position="55"/>
        <end position="75"/>
    </location>
</feature>
<dbReference type="EMBL" id="JBHTHM010000004">
    <property type="protein sequence ID" value="MFD0782415.1"/>
    <property type="molecule type" value="Genomic_DNA"/>
</dbReference>
<evidence type="ECO:0000313" key="3">
    <source>
        <dbReference type="Proteomes" id="UP001597053"/>
    </source>
</evidence>
<keyword evidence="1" id="KW-1133">Transmembrane helix</keyword>
<keyword evidence="1" id="KW-0472">Membrane</keyword>
<evidence type="ECO:0000313" key="2">
    <source>
        <dbReference type="EMBL" id="MFD0782415.1"/>
    </source>
</evidence>
<dbReference type="PANTHER" id="PTHR36840:SF1">
    <property type="entry name" value="BLL5714 PROTEIN"/>
    <property type="match status" value="1"/>
</dbReference>
<gene>
    <name evidence="2" type="ORF">ACFQZ8_00520</name>
</gene>
<feature type="transmembrane region" description="Helical" evidence="1">
    <location>
        <begin position="350"/>
        <end position="368"/>
    </location>
</feature>
<feature type="transmembrane region" description="Helical" evidence="1">
    <location>
        <begin position="306"/>
        <end position="330"/>
    </location>
</feature>
<evidence type="ECO:0000256" key="1">
    <source>
        <dbReference type="SAM" id="Phobius"/>
    </source>
</evidence>
<feature type="transmembrane region" description="Helical" evidence="1">
    <location>
        <begin position="87"/>
        <end position="105"/>
    </location>
</feature>
<keyword evidence="1" id="KW-0812">Transmembrane</keyword>